<reference evidence="10" key="1">
    <citation type="submission" date="2023-11" db="EMBL/GenBank/DDBJ databases">
        <authorList>
            <person name="Alioto T."/>
            <person name="Alioto T."/>
            <person name="Gomez Garrido J."/>
        </authorList>
    </citation>
    <scope>NUCLEOTIDE SEQUENCE</scope>
</reference>
<proteinExistence type="predicted"/>
<dbReference type="Proteomes" id="UP001296104">
    <property type="component" value="Unassembled WGS sequence"/>
</dbReference>
<evidence type="ECO:0000313" key="10">
    <source>
        <dbReference type="EMBL" id="CAK4032462.1"/>
    </source>
</evidence>
<evidence type="ECO:0000256" key="6">
    <source>
        <dbReference type="ARBA" id="ARBA00023163"/>
    </source>
</evidence>
<sequence length="499" mass="54404">MDAEKPFKTIEVVDSRTNQVCKVACMSCIRGHRTTSCGIPVCRSKIFWTVKRPGRPSNSCTCRYGATGGCKCVVARSACPHKSKKGEKRSGECRCDEQGRYCCLLEPEHWNSLLSLEKPTVDFFPTTEALRAKQDATSASTPSYSSIASPPSTHSIPSTPTPQGRMQPLHIMPQPYNSYQPIPSTTLTPRFGMMGIAAPMGSPHDVAPDVLAWEGPVPQAPREHMYHRPQQHVYEPLEQSSCCQASTPSAHTVQSSAPQMEHSFSQQHQGQDARLSPQHYTNVAPAASMSQLSPQPPAFDWNKMQNDYFRYQFPGAICQNCGLNGCTCRNCPPVFQHPGTTSWAQCCGRKHARDVQPTPIAQKVLRTEDSRDTAQARQSQPGHRDAPSSSCCQSAPQQTFVQDAPFEVDATHFGEGFHDLELLSPHGDANFLGELDMARDMLLPDATAPLDLSDFLLSDLDRSDPVHGSAPPNNETGASAAATDEGGGGCCDNERGRCS</sequence>
<feature type="compositionally biased region" description="Basic and acidic residues" evidence="8">
    <location>
        <begin position="365"/>
        <end position="374"/>
    </location>
</feature>
<gene>
    <name evidence="10" type="ORF">LECACI_7A007620</name>
</gene>
<dbReference type="InterPro" id="IPR001083">
    <property type="entry name" value="Cu_fist_DNA-bd_dom"/>
</dbReference>
<dbReference type="PANTHER" id="PTHR28088:SF9">
    <property type="entry name" value="TRANSCRIPTION FACTOR GRISEA, PUTATIVE (AFU_ORTHOLOGUE AFUA_1G13190)-RELATED"/>
    <property type="match status" value="1"/>
</dbReference>
<name>A0AAI8Z4U8_9PEZI</name>
<evidence type="ECO:0000256" key="2">
    <source>
        <dbReference type="ARBA" id="ARBA00022723"/>
    </source>
</evidence>
<dbReference type="AlphaFoldDB" id="A0AAI8Z4U8"/>
<evidence type="ECO:0000256" key="5">
    <source>
        <dbReference type="ARBA" id="ARBA00023015"/>
    </source>
</evidence>
<evidence type="ECO:0000256" key="7">
    <source>
        <dbReference type="ARBA" id="ARBA00023242"/>
    </source>
</evidence>
<dbReference type="Pfam" id="PF00649">
    <property type="entry name" value="Copper-fist"/>
    <property type="match status" value="1"/>
</dbReference>
<evidence type="ECO:0000256" key="8">
    <source>
        <dbReference type="SAM" id="MobiDB-lite"/>
    </source>
</evidence>
<feature type="region of interest" description="Disordered" evidence="8">
    <location>
        <begin position="134"/>
        <end position="169"/>
    </location>
</feature>
<dbReference type="InterPro" id="IPR051763">
    <property type="entry name" value="Copper_Homeo_Regul"/>
</dbReference>
<evidence type="ECO:0000256" key="3">
    <source>
        <dbReference type="ARBA" id="ARBA00022833"/>
    </source>
</evidence>
<dbReference type="PANTHER" id="PTHR28088">
    <property type="entry name" value="TRANSCRIPTIONAL ACTIVATOR HAA1-RELATED"/>
    <property type="match status" value="1"/>
</dbReference>
<feature type="region of interest" description="Disordered" evidence="8">
    <location>
        <begin position="463"/>
        <end position="499"/>
    </location>
</feature>
<comment type="caution">
    <text evidence="10">The sequence shown here is derived from an EMBL/GenBank/DDBJ whole genome shotgun (WGS) entry which is preliminary data.</text>
</comment>
<dbReference type="GO" id="GO:0005634">
    <property type="term" value="C:nucleus"/>
    <property type="evidence" value="ECO:0007669"/>
    <property type="project" value="UniProtKB-SubCell"/>
</dbReference>
<comment type="subcellular location">
    <subcellularLocation>
        <location evidence="1">Nucleus</location>
    </subcellularLocation>
</comment>
<keyword evidence="7" id="KW-0539">Nucleus</keyword>
<keyword evidence="11" id="KW-1185">Reference proteome</keyword>
<dbReference type="PROSITE" id="PS50073">
    <property type="entry name" value="COPPER_FIST_2"/>
    <property type="match status" value="1"/>
</dbReference>
<keyword evidence="4" id="KW-0186">Copper</keyword>
<keyword evidence="2" id="KW-0479">Metal-binding</keyword>
<dbReference type="SMART" id="SM01090">
    <property type="entry name" value="Copper-fist"/>
    <property type="match status" value="1"/>
</dbReference>
<dbReference type="GO" id="GO:0045944">
    <property type="term" value="P:positive regulation of transcription by RNA polymerase II"/>
    <property type="evidence" value="ECO:0007669"/>
    <property type="project" value="TreeGrafter"/>
</dbReference>
<evidence type="ECO:0000256" key="1">
    <source>
        <dbReference type="ARBA" id="ARBA00004123"/>
    </source>
</evidence>
<keyword evidence="5" id="KW-0805">Transcription regulation</keyword>
<dbReference type="GO" id="GO:0005507">
    <property type="term" value="F:copper ion binding"/>
    <property type="evidence" value="ECO:0007669"/>
    <property type="project" value="InterPro"/>
</dbReference>
<evidence type="ECO:0000256" key="4">
    <source>
        <dbReference type="ARBA" id="ARBA00023008"/>
    </source>
</evidence>
<dbReference type="GO" id="GO:0006878">
    <property type="term" value="P:intracellular copper ion homeostasis"/>
    <property type="evidence" value="ECO:0007669"/>
    <property type="project" value="TreeGrafter"/>
</dbReference>
<feature type="region of interest" description="Disordered" evidence="8">
    <location>
        <begin position="358"/>
        <end position="394"/>
    </location>
</feature>
<evidence type="ECO:0000313" key="11">
    <source>
        <dbReference type="Proteomes" id="UP001296104"/>
    </source>
</evidence>
<organism evidence="10 11">
    <name type="scientific">Lecanosticta acicola</name>
    <dbReference type="NCBI Taxonomy" id="111012"/>
    <lineage>
        <taxon>Eukaryota</taxon>
        <taxon>Fungi</taxon>
        <taxon>Dikarya</taxon>
        <taxon>Ascomycota</taxon>
        <taxon>Pezizomycotina</taxon>
        <taxon>Dothideomycetes</taxon>
        <taxon>Dothideomycetidae</taxon>
        <taxon>Mycosphaerellales</taxon>
        <taxon>Mycosphaerellaceae</taxon>
        <taxon>Lecanosticta</taxon>
    </lineage>
</organism>
<feature type="compositionally biased region" description="Low complexity" evidence="8">
    <location>
        <begin position="136"/>
        <end position="162"/>
    </location>
</feature>
<dbReference type="EMBL" id="CAVMBE010000064">
    <property type="protein sequence ID" value="CAK4032462.1"/>
    <property type="molecule type" value="Genomic_DNA"/>
</dbReference>
<dbReference type="GO" id="GO:0006879">
    <property type="term" value="P:intracellular iron ion homeostasis"/>
    <property type="evidence" value="ECO:0007669"/>
    <property type="project" value="TreeGrafter"/>
</dbReference>
<accession>A0AAI8Z4U8</accession>
<evidence type="ECO:0000259" key="9">
    <source>
        <dbReference type="PROSITE" id="PS50073"/>
    </source>
</evidence>
<dbReference type="SUPFAM" id="SSF57879">
    <property type="entry name" value="Zinc domain conserved in yeast copper-regulated transcription factors"/>
    <property type="match status" value="1"/>
</dbReference>
<keyword evidence="6" id="KW-0804">Transcription</keyword>
<protein>
    <recommendedName>
        <fullName evidence="9">Copper-fist domain-containing protein</fullName>
    </recommendedName>
</protein>
<dbReference type="GO" id="GO:0000981">
    <property type="term" value="F:DNA-binding transcription factor activity, RNA polymerase II-specific"/>
    <property type="evidence" value="ECO:0007669"/>
    <property type="project" value="TreeGrafter"/>
</dbReference>
<feature type="domain" description="Copper-fist" evidence="9">
    <location>
        <begin position="22"/>
        <end position="57"/>
    </location>
</feature>
<dbReference type="InterPro" id="IPR036395">
    <property type="entry name" value="Cu_fist_DNA-bd_dom_sf"/>
</dbReference>
<keyword evidence="3" id="KW-0862">Zinc</keyword>
<dbReference type="Gene3D" id="3.90.430.10">
    <property type="entry name" value="Copper fist DNA-binding domain"/>
    <property type="match status" value="1"/>
</dbReference>
<dbReference type="GO" id="GO:0000978">
    <property type="term" value="F:RNA polymerase II cis-regulatory region sequence-specific DNA binding"/>
    <property type="evidence" value="ECO:0007669"/>
    <property type="project" value="TreeGrafter"/>
</dbReference>